<dbReference type="PANTHER" id="PTHR36838:SF1">
    <property type="entry name" value="SLR1864 PROTEIN"/>
    <property type="match status" value="1"/>
</dbReference>
<feature type="transmembrane region" description="Helical" evidence="8">
    <location>
        <begin position="193"/>
        <end position="211"/>
    </location>
</feature>
<dbReference type="PANTHER" id="PTHR36838">
    <property type="entry name" value="AUXIN EFFLUX CARRIER FAMILY PROTEIN"/>
    <property type="match status" value="1"/>
</dbReference>
<feature type="transmembrane region" description="Helical" evidence="8">
    <location>
        <begin position="161"/>
        <end position="181"/>
    </location>
</feature>
<comment type="similarity">
    <text evidence="2">Belongs to the auxin efflux carrier (TC 2.A.69) family.</text>
</comment>
<dbReference type="InterPro" id="IPR038770">
    <property type="entry name" value="Na+/solute_symporter_sf"/>
</dbReference>
<keyword evidence="6 8" id="KW-1133">Transmembrane helix</keyword>
<evidence type="ECO:0000256" key="1">
    <source>
        <dbReference type="ARBA" id="ARBA00004651"/>
    </source>
</evidence>
<keyword evidence="4" id="KW-1003">Cell membrane</keyword>
<sequence length="303" mass="33341">MDNFLKMLSTQAIMVVYMCIGYYCNRKDIIDRRTQTKMTDFVLGVTLPCMVFHSFNIRLTREVLMEASLCLGVAFFICFLAWAVGKVIYNKYPFEKKSILQYATLVNNSAFLGLPIVNSVLGDEAMLLATIFIIPNRIFMWTAGISIFTNSGDKSGAFKKVLMNPCMIAVYLGLIRSFTGFPIPDFLDSAIDGLGSATTPLSMLLIGCMMTELKFSDMKDWSTVYLGAVRLVFLPLAALAVMTVLGADEMMTGCAVILTAMPAGTTTALLAEKYGADGKYATKCLLTNILFSIITIPCMMLLV</sequence>
<feature type="transmembrane region" description="Helical" evidence="8">
    <location>
        <begin position="127"/>
        <end position="149"/>
    </location>
</feature>
<dbReference type="GO" id="GO:0005886">
    <property type="term" value="C:plasma membrane"/>
    <property type="evidence" value="ECO:0007669"/>
    <property type="project" value="UniProtKB-SubCell"/>
</dbReference>
<comment type="subcellular location">
    <subcellularLocation>
        <location evidence="1">Cell membrane</location>
        <topology evidence="1">Multi-pass membrane protein</topology>
    </subcellularLocation>
</comment>
<dbReference type="EMBL" id="DVGC01000053">
    <property type="protein sequence ID" value="HIR06135.1"/>
    <property type="molecule type" value="Genomic_DNA"/>
</dbReference>
<evidence type="ECO:0000256" key="3">
    <source>
        <dbReference type="ARBA" id="ARBA00022448"/>
    </source>
</evidence>
<protein>
    <submittedName>
        <fullName evidence="9">AEC family transporter</fullName>
    </submittedName>
</protein>
<evidence type="ECO:0000256" key="6">
    <source>
        <dbReference type="ARBA" id="ARBA00022989"/>
    </source>
</evidence>
<evidence type="ECO:0000313" key="9">
    <source>
        <dbReference type="EMBL" id="HIR06135.1"/>
    </source>
</evidence>
<keyword evidence="5 8" id="KW-0812">Transmembrane</keyword>
<evidence type="ECO:0000256" key="7">
    <source>
        <dbReference type="ARBA" id="ARBA00023136"/>
    </source>
</evidence>
<organism evidence="9 10">
    <name type="scientific">Candidatus Copromonas faecavium</name>
    <name type="common">nom. illeg.</name>
    <dbReference type="NCBI Taxonomy" id="2840740"/>
    <lineage>
        <taxon>Bacteria</taxon>
        <taxon>Bacillati</taxon>
        <taxon>Bacillota</taxon>
        <taxon>Clostridia</taxon>
        <taxon>Lachnospirales</taxon>
        <taxon>Lachnospiraceae</taxon>
        <taxon>Candidatus Copromonas (nom. illeg.)</taxon>
    </lineage>
</organism>
<evidence type="ECO:0000256" key="8">
    <source>
        <dbReference type="SAM" id="Phobius"/>
    </source>
</evidence>
<feature type="transmembrane region" description="Helical" evidence="8">
    <location>
        <begin position="63"/>
        <end position="87"/>
    </location>
</feature>
<accession>A0A9D1D5R1</accession>
<comment type="caution">
    <text evidence="9">The sequence shown here is derived from an EMBL/GenBank/DDBJ whole genome shotgun (WGS) entry which is preliminary data.</text>
</comment>
<dbReference type="Pfam" id="PF03547">
    <property type="entry name" value="Mem_trans"/>
    <property type="match status" value="1"/>
</dbReference>
<feature type="transmembrane region" description="Helical" evidence="8">
    <location>
        <begin position="250"/>
        <end position="271"/>
    </location>
</feature>
<proteinExistence type="inferred from homology"/>
<keyword evidence="7 8" id="KW-0472">Membrane</keyword>
<feature type="transmembrane region" description="Helical" evidence="8">
    <location>
        <begin position="223"/>
        <end position="244"/>
    </location>
</feature>
<dbReference type="InterPro" id="IPR004776">
    <property type="entry name" value="Mem_transp_PIN-like"/>
</dbReference>
<dbReference type="Proteomes" id="UP000824250">
    <property type="component" value="Unassembled WGS sequence"/>
</dbReference>
<keyword evidence="3" id="KW-0813">Transport</keyword>
<feature type="transmembrane region" description="Helical" evidence="8">
    <location>
        <begin position="6"/>
        <end position="25"/>
    </location>
</feature>
<reference evidence="9" key="1">
    <citation type="submission" date="2020-10" db="EMBL/GenBank/DDBJ databases">
        <authorList>
            <person name="Gilroy R."/>
        </authorList>
    </citation>
    <scope>NUCLEOTIDE SEQUENCE</scope>
    <source>
        <strain evidence="9">CHK180-2868</strain>
    </source>
</reference>
<evidence type="ECO:0000313" key="10">
    <source>
        <dbReference type="Proteomes" id="UP000824250"/>
    </source>
</evidence>
<evidence type="ECO:0000256" key="4">
    <source>
        <dbReference type="ARBA" id="ARBA00022475"/>
    </source>
</evidence>
<evidence type="ECO:0000256" key="5">
    <source>
        <dbReference type="ARBA" id="ARBA00022692"/>
    </source>
</evidence>
<dbReference type="AlphaFoldDB" id="A0A9D1D5R1"/>
<dbReference type="Gene3D" id="1.20.1530.20">
    <property type="match status" value="1"/>
</dbReference>
<evidence type="ECO:0000256" key="2">
    <source>
        <dbReference type="ARBA" id="ARBA00010145"/>
    </source>
</evidence>
<dbReference type="GO" id="GO:0055085">
    <property type="term" value="P:transmembrane transport"/>
    <property type="evidence" value="ECO:0007669"/>
    <property type="project" value="InterPro"/>
</dbReference>
<gene>
    <name evidence="9" type="ORF">IAB28_09255</name>
</gene>
<feature type="transmembrane region" description="Helical" evidence="8">
    <location>
        <begin position="283"/>
        <end position="302"/>
    </location>
</feature>
<name>A0A9D1D5R1_9FIRM</name>
<reference evidence="9" key="2">
    <citation type="journal article" date="2021" name="PeerJ">
        <title>Extensive microbial diversity within the chicken gut microbiome revealed by metagenomics and culture.</title>
        <authorList>
            <person name="Gilroy R."/>
            <person name="Ravi A."/>
            <person name="Getino M."/>
            <person name="Pursley I."/>
            <person name="Horton D.L."/>
            <person name="Alikhan N.F."/>
            <person name="Baker D."/>
            <person name="Gharbi K."/>
            <person name="Hall N."/>
            <person name="Watson M."/>
            <person name="Adriaenssens E.M."/>
            <person name="Foster-Nyarko E."/>
            <person name="Jarju S."/>
            <person name="Secka A."/>
            <person name="Antonio M."/>
            <person name="Oren A."/>
            <person name="Chaudhuri R.R."/>
            <person name="La Ragione R."/>
            <person name="Hildebrand F."/>
            <person name="Pallen M.J."/>
        </authorList>
    </citation>
    <scope>NUCLEOTIDE SEQUENCE</scope>
    <source>
        <strain evidence="9">CHK180-2868</strain>
    </source>
</reference>